<proteinExistence type="predicted"/>
<dbReference type="AlphaFoldDB" id="A0AAW0GYU9"/>
<organism evidence="2 3">
    <name type="scientific">Cerrena zonata</name>
    <dbReference type="NCBI Taxonomy" id="2478898"/>
    <lineage>
        <taxon>Eukaryota</taxon>
        <taxon>Fungi</taxon>
        <taxon>Dikarya</taxon>
        <taxon>Basidiomycota</taxon>
        <taxon>Agaricomycotina</taxon>
        <taxon>Agaricomycetes</taxon>
        <taxon>Polyporales</taxon>
        <taxon>Cerrenaceae</taxon>
        <taxon>Cerrena</taxon>
    </lineage>
</organism>
<dbReference type="Proteomes" id="UP001385951">
    <property type="component" value="Unassembled WGS sequence"/>
</dbReference>
<dbReference type="EMBL" id="JASBNA010000002">
    <property type="protein sequence ID" value="KAK7695185.1"/>
    <property type="molecule type" value="Genomic_DNA"/>
</dbReference>
<feature type="compositionally biased region" description="Low complexity" evidence="1">
    <location>
        <begin position="14"/>
        <end position="28"/>
    </location>
</feature>
<protein>
    <submittedName>
        <fullName evidence="2">Uncharacterized protein</fullName>
    </submittedName>
</protein>
<gene>
    <name evidence="2" type="ORF">QCA50_002375</name>
</gene>
<sequence length="174" mass="18422">MAEAGPSSSAQRDTVTASALTSTTSSTVPKHSRIHFPQDRDHVKFGSTRSHSSAEMAALGLGRPPLSRRVTPGTEGNISGAHVRNGSDDVRPRVKSVDVHVGHAGNGAYGGFGVSVGPVPGPSRLRTRSEFVGDARKPTVAGRKASRKEKMRAELPELLLAILHLLRLSRMSTT</sequence>
<comment type="caution">
    <text evidence="2">The sequence shown here is derived from an EMBL/GenBank/DDBJ whole genome shotgun (WGS) entry which is preliminary data.</text>
</comment>
<evidence type="ECO:0000313" key="3">
    <source>
        <dbReference type="Proteomes" id="UP001385951"/>
    </source>
</evidence>
<evidence type="ECO:0000256" key="1">
    <source>
        <dbReference type="SAM" id="MobiDB-lite"/>
    </source>
</evidence>
<accession>A0AAW0GYU9</accession>
<feature type="compositionally biased region" description="Polar residues" evidence="1">
    <location>
        <begin position="1"/>
        <end position="13"/>
    </location>
</feature>
<feature type="region of interest" description="Disordered" evidence="1">
    <location>
        <begin position="1"/>
        <end position="92"/>
    </location>
</feature>
<reference evidence="2 3" key="1">
    <citation type="submission" date="2022-09" db="EMBL/GenBank/DDBJ databases">
        <authorList>
            <person name="Palmer J.M."/>
        </authorList>
    </citation>
    <scope>NUCLEOTIDE SEQUENCE [LARGE SCALE GENOMIC DNA]</scope>
    <source>
        <strain evidence="2 3">DSM 7382</strain>
    </source>
</reference>
<keyword evidence="3" id="KW-1185">Reference proteome</keyword>
<evidence type="ECO:0000313" key="2">
    <source>
        <dbReference type="EMBL" id="KAK7695185.1"/>
    </source>
</evidence>
<name>A0AAW0GYU9_9APHY</name>